<name>A0A7N2LCZ6_QUELO</name>
<proteinExistence type="predicted"/>
<dbReference type="GO" id="GO:0004523">
    <property type="term" value="F:RNA-DNA hybrid ribonuclease activity"/>
    <property type="evidence" value="ECO:0007669"/>
    <property type="project" value="InterPro"/>
</dbReference>
<reference evidence="2 3" key="1">
    <citation type="journal article" date="2016" name="G3 (Bethesda)">
        <title>First Draft Assembly and Annotation of the Genome of a California Endemic Oak Quercus lobata Nee (Fagaceae).</title>
        <authorList>
            <person name="Sork V.L."/>
            <person name="Fitz-Gibbon S.T."/>
            <person name="Puiu D."/>
            <person name="Crepeau M."/>
            <person name="Gugger P.F."/>
            <person name="Sherman R."/>
            <person name="Stevens K."/>
            <person name="Langley C.H."/>
            <person name="Pellegrini M."/>
            <person name="Salzberg S.L."/>
        </authorList>
    </citation>
    <scope>NUCLEOTIDE SEQUENCE [LARGE SCALE GENOMIC DNA]</scope>
    <source>
        <strain evidence="2 3">cv. SW786</strain>
    </source>
</reference>
<dbReference type="AlphaFoldDB" id="A0A7N2LCZ6"/>
<dbReference type="EMBL" id="LRBV02000004">
    <property type="status" value="NOT_ANNOTATED_CDS"/>
    <property type="molecule type" value="Genomic_DNA"/>
</dbReference>
<dbReference type="InParanoid" id="A0A7N2LCZ6"/>
<reference evidence="2" key="2">
    <citation type="submission" date="2021-01" db="UniProtKB">
        <authorList>
            <consortium name="EnsemblPlants"/>
        </authorList>
    </citation>
    <scope>IDENTIFICATION</scope>
</reference>
<evidence type="ECO:0000259" key="1">
    <source>
        <dbReference type="Pfam" id="PF13456"/>
    </source>
</evidence>
<keyword evidence="3" id="KW-1185">Reference proteome</keyword>
<dbReference type="PANTHER" id="PTHR47723">
    <property type="entry name" value="OS05G0353850 PROTEIN"/>
    <property type="match status" value="1"/>
</dbReference>
<dbReference type="PANTHER" id="PTHR47723:SF23">
    <property type="entry name" value="REVERSE TRANSCRIPTASE-LIKE PROTEIN"/>
    <property type="match status" value="1"/>
</dbReference>
<dbReference type="Pfam" id="PF13456">
    <property type="entry name" value="RVT_3"/>
    <property type="match status" value="1"/>
</dbReference>
<dbReference type="GO" id="GO:0003676">
    <property type="term" value="F:nucleic acid binding"/>
    <property type="evidence" value="ECO:0007669"/>
    <property type="project" value="InterPro"/>
</dbReference>
<dbReference type="Proteomes" id="UP000594261">
    <property type="component" value="Chromosome 4"/>
</dbReference>
<dbReference type="InterPro" id="IPR002156">
    <property type="entry name" value="RNaseH_domain"/>
</dbReference>
<feature type="domain" description="RNase H type-1" evidence="1">
    <location>
        <begin position="51"/>
        <end position="147"/>
    </location>
</feature>
<dbReference type="InterPro" id="IPR036397">
    <property type="entry name" value="RNaseH_sf"/>
</dbReference>
<organism evidence="2 3">
    <name type="scientific">Quercus lobata</name>
    <name type="common">Valley oak</name>
    <dbReference type="NCBI Taxonomy" id="97700"/>
    <lineage>
        <taxon>Eukaryota</taxon>
        <taxon>Viridiplantae</taxon>
        <taxon>Streptophyta</taxon>
        <taxon>Embryophyta</taxon>
        <taxon>Tracheophyta</taxon>
        <taxon>Spermatophyta</taxon>
        <taxon>Magnoliopsida</taxon>
        <taxon>eudicotyledons</taxon>
        <taxon>Gunneridae</taxon>
        <taxon>Pentapetalae</taxon>
        <taxon>rosids</taxon>
        <taxon>fabids</taxon>
        <taxon>Fagales</taxon>
        <taxon>Fagaceae</taxon>
        <taxon>Quercus</taxon>
    </lineage>
</organism>
<evidence type="ECO:0000313" key="3">
    <source>
        <dbReference type="Proteomes" id="UP000594261"/>
    </source>
</evidence>
<dbReference type="InterPro" id="IPR053151">
    <property type="entry name" value="RNase_H-like"/>
</dbReference>
<protein>
    <recommendedName>
        <fullName evidence="1">RNase H type-1 domain-containing protein</fullName>
    </recommendedName>
</protein>
<dbReference type="SUPFAM" id="SSF53098">
    <property type="entry name" value="Ribonuclease H-like"/>
    <property type="match status" value="1"/>
</dbReference>
<dbReference type="Gramene" id="QL04p023183:mrna">
    <property type="protein sequence ID" value="QL04p023183:mrna"/>
    <property type="gene ID" value="QL04p023183"/>
</dbReference>
<accession>A0A7N2LCZ6</accession>
<dbReference type="Gene3D" id="3.30.420.10">
    <property type="entry name" value="Ribonuclease H-like superfamily/Ribonuclease H"/>
    <property type="match status" value="1"/>
</dbReference>
<dbReference type="EnsemblPlants" id="QL04p023183:mrna">
    <property type="protein sequence ID" value="QL04p023183:mrna"/>
    <property type="gene ID" value="QL04p023183"/>
</dbReference>
<sequence>MDEQRGTLFLDLTQLVAFGRQKSSASFGNAATRAFSQRGTVPWPRRKTGSYKAHYLGNPGRAGGGGVIRNANGDWVSGYARAIGNITSVAAKLWALRDGIDLCLVVNLPAVETELDAKLMADLLKKEGVNLNGNDVIVADCREGLKKIPLVRI</sequence>
<evidence type="ECO:0000313" key="2">
    <source>
        <dbReference type="EnsemblPlants" id="QL04p023183:mrna"/>
    </source>
</evidence>
<dbReference type="InterPro" id="IPR012337">
    <property type="entry name" value="RNaseH-like_sf"/>
</dbReference>